<proteinExistence type="predicted"/>
<dbReference type="RefSeq" id="WP_011712291.1">
    <property type="nucleotide sequence ID" value="NC_008576.1"/>
</dbReference>
<protein>
    <recommendedName>
        <fullName evidence="3">Transposase</fullName>
    </recommendedName>
</protein>
<evidence type="ECO:0008006" key="3">
    <source>
        <dbReference type="Google" id="ProtNLM"/>
    </source>
</evidence>
<gene>
    <name evidence="1" type="ordered locus">Mmc1_0603</name>
</gene>
<dbReference type="EMBL" id="CP000471">
    <property type="protein sequence ID" value="ABK43124.1"/>
    <property type="molecule type" value="Genomic_DNA"/>
</dbReference>
<sequence>MSKRGPRSQIGYHKVFNLILQLLYTGMPWKQQPIPQEPPGKPVIHYTGLYKPYARWAEDDSLAKAFTGSVKYLGEQEKLDQPLLHGDGSNIVAKRGRRHRLLGPQVGIEF</sequence>
<evidence type="ECO:0000313" key="1">
    <source>
        <dbReference type="EMBL" id="ABK43124.1"/>
    </source>
</evidence>
<dbReference type="AlphaFoldDB" id="A0L581"/>
<accession>A0L581</accession>
<dbReference type="HOGENOM" id="CLU_2167909_0_0_5"/>
<evidence type="ECO:0000313" key="2">
    <source>
        <dbReference type="Proteomes" id="UP000002586"/>
    </source>
</evidence>
<dbReference type="OrthoDB" id="9082027at2"/>
<name>A0L581_MAGMM</name>
<organism evidence="1 2">
    <name type="scientific">Magnetococcus marinus (strain ATCC BAA-1437 / JCM 17883 / MC-1)</name>
    <dbReference type="NCBI Taxonomy" id="156889"/>
    <lineage>
        <taxon>Bacteria</taxon>
        <taxon>Pseudomonadati</taxon>
        <taxon>Pseudomonadota</taxon>
        <taxon>Magnetococcia</taxon>
        <taxon>Magnetococcales</taxon>
        <taxon>Magnetococcaceae</taxon>
        <taxon>Magnetococcus</taxon>
    </lineage>
</organism>
<dbReference type="eggNOG" id="ENOG502ZHE3">
    <property type="taxonomic scope" value="Bacteria"/>
</dbReference>
<dbReference type="KEGG" id="mgm:Mmc1_0603"/>
<keyword evidence="2" id="KW-1185">Reference proteome</keyword>
<dbReference type="Proteomes" id="UP000002586">
    <property type="component" value="Chromosome"/>
</dbReference>
<reference evidence="2" key="1">
    <citation type="journal article" date="2009" name="Appl. Environ. Microbiol.">
        <title>Complete genome sequence of the chemolithoautotrophic marine magnetotactic coccus strain MC-1.</title>
        <authorList>
            <person name="Schubbe S."/>
            <person name="Williams T.J."/>
            <person name="Xie G."/>
            <person name="Kiss H.E."/>
            <person name="Brettin T.S."/>
            <person name="Martinez D."/>
            <person name="Ross C.A."/>
            <person name="Schuler D."/>
            <person name="Cox B.L."/>
            <person name="Nealson K.H."/>
            <person name="Bazylinski D.A."/>
        </authorList>
    </citation>
    <scope>NUCLEOTIDE SEQUENCE [LARGE SCALE GENOMIC DNA]</scope>
    <source>
        <strain evidence="2">ATCC BAA-1437 / JCM 17883 / MC-1</strain>
    </source>
</reference>
<reference evidence="1 2" key="2">
    <citation type="journal article" date="2012" name="Int. J. Syst. Evol. Microbiol.">
        <title>Magnetococcus marinus gen. nov., sp. nov., a marine, magnetotactic bacterium that represents a novel lineage (Magnetococcaceae fam. nov.; Magnetococcales ord. nov.) at the base of the Alphaproteobacteria.</title>
        <authorList>
            <person name="Bazylinski D.A."/>
            <person name="Williams T.J."/>
            <person name="Lefevre C.T."/>
            <person name="Berg R.J."/>
            <person name="Zhang C.L."/>
            <person name="Bowser S.S."/>
            <person name="Dean A.J."/>
            <person name="Beveridge T.J."/>
        </authorList>
    </citation>
    <scope>NUCLEOTIDE SEQUENCE [LARGE SCALE GENOMIC DNA]</scope>
    <source>
        <strain evidence="2">ATCC BAA-1437 / JCM 17883 / MC-1</strain>
    </source>
</reference>